<name>A0A7I7YSC5_9MYCO</name>
<proteinExistence type="predicted"/>
<organism evidence="1 2">
    <name type="scientific">Mycobacterium parmense</name>
    <dbReference type="NCBI Taxonomy" id="185642"/>
    <lineage>
        <taxon>Bacteria</taxon>
        <taxon>Bacillati</taxon>
        <taxon>Actinomycetota</taxon>
        <taxon>Actinomycetes</taxon>
        <taxon>Mycobacteriales</taxon>
        <taxon>Mycobacteriaceae</taxon>
        <taxon>Mycobacterium</taxon>
        <taxon>Mycobacterium simiae complex</taxon>
    </lineage>
</organism>
<accession>A0A7I7YSC5</accession>
<keyword evidence="2" id="KW-1185">Reference proteome</keyword>
<reference evidence="1 2" key="1">
    <citation type="journal article" date="2019" name="Emerg. Microbes Infect.">
        <title>Comprehensive subspecies identification of 175 nontuberculous mycobacteria species based on 7547 genomic profiles.</title>
        <authorList>
            <person name="Matsumoto Y."/>
            <person name="Kinjo T."/>
            <person name="Motooka D."/>
            <person name="Nabeya D."/>
            <person name="Jung N."/>
            <person name="Uechi K."/>
            <person name="Horii T."/>
            <person name="Iida T."/>
            <person name="Fujita J."/>
            <person name="Nakamura S."/>
        </authorList>
    </citation>
    <scope>NUCLEOTIDE SEQUENCE [LARGE SCALE GENOMIC DNA]</scope>
    <source>
        <strain evidence="1 2">JCM 14742</strain>
    </source>
</reference>
<dbReference type="InterPro" id="IPR054221">
    <property type="entry name" value="DUF6941"/>
</dbReference>
<evidence type="ECO:0000313" key="2">
    <source>
        <dbReference type="Proteomes" id="UP000467105"/>
    </source>
</evidence>
<dbReference type="OrthoDB" id="3526022at2"/>
<gene>
    <name evidence="1" type="ORF">MPRM_14580</name>
</gene>
<dbReference type="RefSeq" id="WP_085271014.1">
    <property type="nucleotide sequence ID" value="NZ_AP022614.1"/>
</dbReference>
<evidence type="ECO:0000313" key="1">
    <source>
        <dbReference type="EMBL" id="BBZ44177.1"/>
    </source>
</evidence>
<dbReference type="Pfam" id="PF22091">
    <property type="entry name" value="DUF6941"/>
    <property type="match status" value="1"/>
</dbReference>
<dbReference type="EMBL" id="AP022614">
    <property type="protein sequence ID" value="BBZ44177.1"/>
    <property type="molecule type" value="Genomic_DNA"/>
</dbReference>
<protein>
    <submittedName>
        <fullName evidence="1">Uncharacterized protein</fullName>
    </submittedName>
</protein>
<dbReference type="Proteomes" id="UP000467105">
    <property type="component" value="Chromosome"/>
</dbReference>
<sequence>MKISLLLADAAQADAASGKVHALGLGWRQCQTPTPPIALVLFLDIDWDETNKKHKLSCQLLTTDGEPVVVMGSQGPQRISFEASAEAGRPPGAIHGASLRLPLTLNIPAGIPLDPGIYEWRVEIEGFEQATAVEAFVVVPSAQQPQQPQHPPPKPSL</sequence>
<dbReference type="AlphaFoldDB" id="A0A7I7YSC5"/>